<proteinExistence type="predicted"/>
<comment type="caution">
    <text evidence="1">The sequence shown here is derived from an EMBL/GenBank/DDBJ whole genome shotgun (WGS) entry which is preliminary data.</text>
</comment>
<evidence type="ECO:0000313" key="2">
    <source>
        <dbReference type="Proteomes" id="UP001432322"/>
    </source>
</evidence>
<gene>
    <name evidence="1" type="ORF">PFISCL1PPCAC_10402</name>
</gene>
<dbReference type="EMBL" id="BTSY01000003">
    <property type="protein sequence ID" value="GMT19105.1"/>
    <property type="molecule type" value="Genomic_DNA"/>
</dbReference>
<name>A0AAV5VKH2_9BILA</name>
<dbReference type="PANTHER" id="PTHR10676">
    <property type="entry name" value="DYNEIN HEAVY CHAIN FAMILY PROTEIN"/>
    <property type="match status" value="1"/>
</dbReference>
<sequence>RLSKFVSGDSLKNVSILRSILHSRIHQFLHFVFLVPPSQINQFYFATINLFQSPTSTDINRLKESLFPPSCPNSIIEILSSLQSITSRLISLLRYRSIDVYIHRISHYLMSKFQLHFADQKATFELFSIFSREYVQKRQELKKREEMVEKALKVMDDVHRIGKIEMSRNRDELVKVLSEDEEKRLAIEKRRNEISISMESIIKELNDLQSTYKADEDKLQSIEEFMETILKAPKENYAKCVEEVQNFALSDWKKMVSISKPSVGIRFVIKAVDLLVYGEYTPDAQLNKESAKSFKWERTRLSIASLHVESIPHIRIVNLKKYVDNRELKPTRLEADSKLASCLSIWISSVYSYAQIYHSLRDKEKIMITLREKRETREEETGKMKEKINELLEEEKAFVIKEKELESTISTNRRAFDYTRRSEEMSEAVELLIPHWKDTLERTQKSVSRLLGDSLILSSFVALLPHSNHPLRKESIKEWHEYLSGQSINWSAQSISPSSVLTQTLQSLPSLRRFPLLLFSSHLQPLPILRSIFPHCITIDCSNIDWLSKTTSDRIHKLLYSSLPIIFHSLRSSPPSQYWSLFFPSDGDRYYFGRSIDPPPDLFLLFVTHSLEGQHEQFIHLTDVFVIDEEPLLEDVENQMKESDSVDQVTRFIFDLSAEDLLESSEKCDKLVSLAKMTKY</sequence>
<dbReference type="GO" id="GO:0097729">
    <property type="term" value="C:9+2 motile cilium"/>
    <property type="evidence" value="ECO:0007669"/>
    <property type="project" value="TreeGrafter"/>
</dbReference>
<evidence type="ECO:0008006" key="3">
    <source>
        <dbReference type="Google" id="ProtNLM"/>
    </source>
</evidence>
<accession>A0AAV5VKH2</accession>
<keyword evidence="2" id="KW-1185">Reference proteome</keyword>
<dbReference type="InterPro" id="IPR026983">
    <property type="entry name" value="DHC"/>
</dbReference>
<organism evidence="1 2">
    <name type="scientific">Pristionchus fissidentatus</name>
    <dbReference type="NCBI Taxonomy" id="1538716"/>
    <lineage>
        <taxon>Eukaryota</taxon>
        <taxon>Metazoa</taxon>
        <taxon>Ecdysozoa</taxon>
        <taxon>Nematoda</taxon>
        <taxon>Chromadorea</taxon>
        <taxon>Rhabditida</taxon>
        <taxon>Rhabditina</taxon>
        <taxon>Diplogasteromorpha</taxon>
        <taxon>Diplogasteroidea</taxon>
        <taxon>Neodiplogasteridae</taxon>
        <taxon>Pristionchus</taxon>
    </lineage>
</organism>
<dbReference type="GO" id="GO:0008569">
    <property type="term" value="F:minus-end-directed microtubule motor activity"/>
    <property type="evidence" value="ECO:0007669"/>
    <property type="project" value="TreeGrafter"/>
</dbReference>
<dbReference type="PANTHER" id="PTHR10676:SF396">
    <property type="entry name" value="DYNEIN AXONEMAL HEAVY CHAIN 1"/>
    <property type="match status" value="1"/>
</dbReference>
<dbReference type="GO" id="GO:0030286">
    <property type="term" value="C:dynein complex"/>
    <property type="evidence" value="ECO:0007669"/>
    <property type="project" value="InterPro"/>
</dbReference>
<protein>
    <recommendedName>
        <fullName evidence="3">Dynein heavy chain coiled coil stalk domain-containing protein</fullName>
    </recommendedName>
</protein>
<dbReference type="GO" id="GO:0045505">
    <property type="term" value="F:dynein intermediate chain binding"/>
    <property type="evidence" value="ECO:0007669"/>
    <property type="project" value="InterPro"/>
</dbReference>
<dbReference type="Gene3D" id="1.20.920.20">
    <property type="match status" value="1"/>
</dbReference>
<reference evidence="1" key="1">
    <citation type="submission" date="2023-10" db="EMBL/GenBank/DDBJ databases">
        <title>Genome assembly of Pristionchus species.</title>
        <authorList>
            <person name="Yoshida K."/>
            <person name="Sommer R.J."/>
        </authorList>
    </citation>
    <scope>NUCLEOTIDE SEQUENCE</scope>
    <source>
        <strain evidence="1">RS5133</strain>
    </source>
</reference>
<dbReference type="Proteomes" id="UP001432322">
    <property type="component" value="Unassembled WGS sequence"/>
</dbReference>
<dbReference type="AlphaFoldDB" id="A0AAV5VKH2"/>
<feature type="non-terminal residue" evidence="1">
    <location>
        <position position="1"/>
    </location>
</feature>
<evidence type="ECO:0000313" key="1">
    <source>
        <dbReference type="EMBL" id="GMT19105.1"/>
    </source>
</evidence>
<feature type="non-terminal residue" evidence="1">
    <location>
        <position position="680"/>
    </location>
</feature>
<dbReference type="GO" id="GO:0060294">
    <property type="term" value="P:cilium movement involved in cell motility"/>
    <property type="evidence" value="ECO:0007669"/>
    <property type="project" value="TreeGrafter"/>
</dbReference>
<dbReference type="GO" id="GO:0051959">
    <property type="term" value="F:dynein light intermediate chain binding"/>
    <property type="evidence" value="ECO:0007669"/>
    <property type="project" value="InterPro"/>
</dbReference>